<feature type="transmembrane region" description="Helical" evidence="1">
    <location>
        <begin position="77"/>
        <end position="99"/>
    </location>
</feature>
<evidence type="ECO:0000256" key="1">
    <source>
        <dbReference type="SAM" id="Phobius"/>
    </source>
</evidence>
<evidence type="ECO:0000313" key="3">
    <source>
        <dbReference type="Proteomes" id="UP001595912"/>
    </source>
</evidence>
<dbReference type="RefSeq" id="WP_380117341.1">
    <property type="nucleotide sequence ID" value="NZ_JBHSIU010000028.1"/>
</dbReference>
<evidence type="ECO:0000313" key="2">
    <source>
        <dbReference type="EMBL" id="MFC5000809.1"/>
    </source>
</evidence>
<keyword evidence="3" id="KW-1185">Reference proteome</keyword>
<protein>
    <recommendedName>
        <fullName evidence="4">Integral membrane protein</fullName>
    </recommendedName>
</protein>
<gene>
    <name evidence="2" type="ORF">ACFPIJ_23585</name>
</gene>
<keyword evidence="1" id="KW-1133">Transmembrane helix</keyword>
<organism evidence="2 3">
    <name type="scientific">Dactylosporangium cerinum</name>
    <dbReference type="NCBI Taxonomy" id="1434730"/>
    <lineage>
        <taxon>Bacteria</taxon>
        <taxon>Bacillati</taxon>
        <taxon>Actinomycetota</taxon>
        <taxon>Actinomycetes</taxon>
        <taxon>Micromonosporales</taxon>
        <taxon>Micromonosporaceae</taxon>
        <taxon>Dactylosporangium</taxon>
    </lineage>
</organism>
<keyword evidence="1" id="KW-0472">Membrane</keyword>
<keyword evidence="1" id="KW-0812">Transmembrane</keyword>
<sequence>MTDAQELTAPDAPPRRPTRWLGVTSAVFALAIVVGGTDLVAGVSALSWRYVVILALMLAFLSFASLGAGIVPLNFNHLAIAVFGVVMLSVALAVSWSASGVSEHRFPGRVEVKTSNESVCGDITSMDHDFVAITVRKASTGLDGRPAIAPVRILIPISAIESISSADYC</sequence>
<evidence type="ECO:0008006" key="4">
    <source>
        <dbReference type="Google" id="ProtNLM"/>
    </source>
</evidence>
<dbReference type="Proteomes" id="UP001595912">
    <property type="component" value="Unassembled WGS sequence"/>
</dbReference>
<name>A0ABV9VY82_9ACTN</name>
<feature type="transmembrane region" description="Helical" evidence="1">
    <location>
        <begin position="50"/>
        <end position="71"/>
    </location>
</feature>
<accession>A0ABV9VY82</accession>
<feature type="transmembrane region" description="Helical" evidence="1">
    <location>
        <begin position="20"/>
        <end position="43"/>
    </location>
</feature>
<proteinExistence type="predicted"/>
<reference evidence="3" key="1">
    <citation type="journal article" date="2019" name="Int. J. Syst. Evol. Microbiol.">
        <title>The Global Catalogue of Microorganisms (GCM) 10K type strain sequencing project: providing services to taxonomists for standard genome sequencing and annotation.</title>
        <authorList>
            <consortium name="The Broad Institute Genomics Platform"/>
            <consortium name="The Broad Institute Genome Sequencing Center for Infectious Disease"/>
            <person name="Wu L."/>
            <person name="Ma J."/>
        </authorList>
    </citation>
    <scope>NUCLEOTIDE SEQUENCE [LARGE SCALE GENOMIC DNA]</scope>
    <source>
        <strain evidence="3">CGMCC 4.7152</strain>
    </source>
</reference>
<comment type="caution">
    <text evidence="2">The sequence shown here is derived from an EMBL/GenBank/DDBJ whole genome shotgun (WGS) entry which is preliminary data.</text>
</comment>
<dbReference type="EMBL" id="JBHSIU010000028">
    <property type="protein sequence ID" value="MFC5000809.1"/>
    <property type="molecule type" value="Genomic_DNA"/>
</dbReference>